<keyword evidence="5" id="KW-1185">Reference proteome</keyword>
<evidence type="ECO:0000313" key="4">
    <source>
        <dbReference type="EMBL" id="ACH92995.1"/>
    </source>
</evidence>
<dbReference type="InterPro" id="IPR005532">
    <property type="entry name" value="SUMF_dom"/>
</dbReference>
<keyword evidence="1" id="KW-0812">Transmembrane</keyword>
<dbReference type="RefSeq" id="WP_012537807.1">
    <property type="nucleotide sequence ID" value="NC_011229.1"/>
</dbReference>
<organism evidence="4 5">
    <name type="scientific">Borrelia duttonii (strain Ly)</name>
    <dbReference type="NCBI Taxonomy" id="412419"/>
    <lineage>
        <taxon>Bacteria</taxon>
        <taxon>Pseudomonadati</taxon>
        <taxon>Spirochaetota</taxon>
        <taxon>Spirochaetia</taxon>
        <taxon>Spirochaetales</taxon>
        <taxon>Borreliaceae</taxon>
        <taxon>Borrelia</taxon>
    </lineage>
</organism>
<dbReference type="Gene3D" id="3.90.1580.10">
    <property type="entry name" value="paralog of FGE (formylglycine-generating enzyme)"/>
    <property type="match status" value="1"/>
</dbReference>
<dbReference type="AlphaFoldDB" id="B5RLN9"/>
<feature type="domain" description="PEGA" evidence="3">
    <location>
        <begin position="60"/>
        <end position="124"/>
    </location>
</feature>
<feature type="domain" description="Sulfatase-modifying factor enzyme-like" evidence="2">
    <location>
        <begin position="300"/>
        <end position="394"/>
    </location>
</feature>
<dbReference type="eggNOG" id="COG1262">
    <property type="taxonomic scope" value="Bacteria"/>
</dbReference>
<feature type="transmembrane region" description="Helical" evidence="1">
    <location>
        <begin position="30"/>
        <end position="51"/>
    </location>
</feature>
<gene>
    <name evidence="4" type="ordered locus">BDU_37</name>
</gene>
<protein>
    <submittedName>
        <fullName evidence="4">Uncharacterized conserved protein</fullName>
    </submittedName>
</protein>
<dbReference type="InterPro" id="IPR013229">
    <property type="entry name" value="PEGA"/>
</dbReference>
<name>B5RLN9_BORDL</name>
<accession>B5RLN9</accession>
<evidence type="ECO:0000313" key="5">
    <source>
        <dbReference type="Proteomes" id="UP000000611"/>
    </source>
</evidence>
<evidence type="ECO:0000259" key="3">
    <source>
        <dbReference type="Pfam" id="PF08308"/>
    </source>
</evidence>
<dbReference type="HOGENOM" id="CLU_557435_0_0_12"/>
<dbReference type="OrthoDB" id="350046at2"/>
<evidence type="ECO:0000256" key="1">
    <source>
        <dbReference type="SAM" id="Phobius"/>
    </source>
</evidence>
<dbReference type="InterPro" id="IPR042095">
    <property type="entry name" value="SUMF_sf"/>
</dbReference>
<dbReference type="KEGG" id="bdu:BDU_37"/>
<dbReference type="Pfam" id="PF03781">
    <property type="entry name" value="FGE-sulfatase"/>
    <property type="match status" value="1"/>
</dbReference>
<sequence length="490" mass="57992">MLKENDSLNVTKEQPLTVELKPILGITPKVYVFFTMIILPIILLLGFIINAKLNNPGVYLKIKTNIKNSYVYIDEKYIGKTPLNKYVNFNKGTLKIKRFGFETYETKIDIKNKFFANYKLNVNLKLIAPEKIIAKRQKELSVMTKIKNADDNIKLIPVFSLIMNDLQNNSEYIKKFFQTSIPHIHSNIMFQDFISAYKTIYSIYDNNNKEIWTSLKQNFNLEDRAIIWFFENLDPEQQKQVFHEEWFKTFIEKLKNENKILSFENQNINLSLNNFKKIISQNIDSIKNYKLHSQDLILKTTYKLKEFLIQNKNITKAEYQNFLDKNPKWALNNKNNLIKEELVDESYLKTFNQMPSNEDITHISYYAAIEYAKWYSSTLPKGFKARLPISQEWELYQKEVPQSIDNLNINEVSKKIGFWNLMQNSSFNEVILFQNKNDIYSENHNFNSLITELRTYTYTNNSTLKPSTQASFLKYWCSPNIGFRLVIEKE</sequence>
<proteinExistence type="predicted"/>
<keyword evidence="1" id="KW-1133">Transmembrane helix</keyword>
<dbReference type="EMBL" id="CP000976">
    <property type="protein sequence ID" value="ACH92995.1"/>
    <property type="molecule type" value="Genomic_DNA"/>
</dbReference>
<dbReference type="STRING" id="412419.BDU_37"/>
<dbReference type="SUPFAM" id="SSF56436">
    <property type="entry name" value="C-type lectin-like"/>
    <property type="match status" value="1"/>
</dbReference>
<dbReference type="InterPro" id="IPR016187">
    <property type="entry name" value="CTDL_fold"/>
</dbReference>
<reference evidence="4 5" key="1">
    <citation type="journal article" date="2008" name="PLoS Genet.">
        <title>The genome of Borrelia recurrentis, the agent of deadly louse-borne relapsing fever, is a degraded subset of tick-borne Borrelia duttonii.</title>
        <authorList>
            <person name="Lescot M."/>
            <person name="Audic S."/>
            <person name="Robert C."/>
            <person name="Nguyen T.T."/>
            <person name="Blanc G."/>
            <person name="Cutler S.J."/>
            <person name="Wincker P."/>
            <person name="Couloux A."/>
            <person name="Claverie J.-M."/>
            <person name="Raoult D."/>
            <person name="Drancourt M."/>
        </authorList>
    </citation>
    <scope>NUCLEOTIDE SEQUENCE [LARGE SCALE GENOMIC DNA]</scope>
    <source>
        <strain evidence="4 5">Ly</strain>
    </source>
</reference>
<evidence type="ECO:0000259" key="2">
    <source>
        <dbReference type="Pfam" id="PF03781"/>
    </source>
</evidence>
<dbReference type="Pfam" id="PF08308">
    <property type="entry name" value="PEGA"/>
    <property type="match status" value="1"/>
</dbReference>
<keyword evidence="1" id="KW-0472">Membrane</keyword>
<dbReference type="Proteomes" id="UP000000611">
    <property type="component" value="Chromosome"/>
</dbReference>